<dbReference type="Pfam" id="PF19641">
    <property type="entry name" value="DUF6144"/>
    <property type="match status" value="1"/>
</dbReference>
<dbReference type="InterPro" id="IPR046142">
    <property type="entry name" value="DUF6144"/>
</dbReference>
<dbReference type="GeneID" id="83058026"/>
<dbReference type="KEGG" id="cpor:BED41_09215"/>
<name>A0A1B2I5I6_9BACT</name>
<dbReference type="Proteomes" id="UP000093044">
    <property type="component" value="Chromosome"/>
</dbReference>
<accession>A0A1B2I5I6</accession>
<evidence type="ECO:0000313" key="2">
    <source>
        <dbReference type="Proteomes" id="UP000093044"/>
    </source>
</evidence>
<evidence type="ECO:0008006" key="3">
    <source>
        <dbReference type="Google" id="ProtNLM"/>
    </source>
</evidence>
<organism evidence="1 2">
    <name type="scientific">Cloacibacillus porcorum</name>
    <dbReference type="NCBI Taxonomy" id="1197717"/>
    <lineage>
        <taxon>Bacteria</taxon>
        <taxon>Thermotogati</taxon>
        <taxon>Synergistota</taxon>
        <taxon>Synergistia</taxon>
        <taxon>Synergistales</taxon>
        <taxon>Synergistaceae</taxon>
        <taxon>Cloacibacillus</taxon>
    </lineage>
</organism>
<dbReference type="OrthoDB" id="2035251at2"/>
<dbReference type="RefSeq" id="WP_066745135.1">
    <property type="nucleotide sequence ID" value="NZ_CP016757.1"/>
</dbReference>
<dbReference type="AlphaFoldDB" id="A0A1B2I5I6"/>
<protein>
    <recommendedName>
        <fullName evidence="3">L-2-amino-thiazoline-4-carboxylic acid hydrolase</fullName>
    </recommendedName>
</protein>
<dbReference type="EMBL" id="CP016757">
    <property type="protein sequence ID" value="ANZ45232.1"/>
    <property type="molecule type" value="Genomic_DNA"/>
</dbReference>
<sequence length="194" mass="22283">MRHPEVDKLLCSLTENGYDSLAKEIEQEMGLPLEADAKQRENWMRCTLNKLDANMNDEAVKKVRKGCVCSLKKEVRIPGYKEVYERTKSRKEQYRKLYLTASSLDEFVAELKKLEDKPGKPSVELINGKIYKYFYSCTCPFLNDISPVVPKAWCYCTLGNSEDTFSYALGREVHGNLIESIKMGDSRCTIEIEV</sequence>
<evidence type="ECO:0000313" key="1">
    <source>
        <dbReference type="EMBL" id="ANZ45232.1"/>
    </source>
</evidence>
<proteinExistence type="predicted"/>
<keyword evidence="2" id="KW-1185">Reference proteome</keyword>
<reference evidence="1" key="1">
    <citation type="submission" date="2016-08" db="EMBL/GenBank/DDBJ databases">
        <title>Complete genome of Cloacibacillus porcorum.</title>
        <authorList>
            <person name="Looft T."/>
            <person name="Bayles D.O."/>
            <person name="Alt D.P."/>
        </authorList>
    </citation>
    <scope>NUCLEOTIDE SEQUENCE [LARGE SCALE GENOMIC DNA]</scope>
    <source>
        <strain evidence="1">CL-84</strain>
    </source>
</reference>
<gene>
    <name evidence="1" type="ORF">BED41_09215</name>
</gene>